<dbReference type="GO" id="GO:0006310">
    <property type="term" value="P:DNA recombination"/>
    <property type="evidence" value="ECO:0007669"/>
    <property type="project" value="UniProtKB-KW"/>
</dbReference>
<evidence type="ECO:0000313" key="13">
    <source>
        <dbReference type="Proteomes" id="UP000319941"/>
    </source>
</evidence>
<dbReference type="InterPro" id="IPR002104">
    <property type="entry name" value="Integrase_catalytic"/>
</dbReference>
<dbReference type="Gene3D" id="1.10.443.10">
    <property type="entry name" value="Intergrase catalytic core"/>
    <property type="match status" value="1"/>
</dbReference>
<evidence type="ECO:0000256" key="1">
    <source>
        <dbReference type="ARBA" id="ARBA00004496"/>
    </source>
</evidence>
<evidence type="ECO:0000256" key="7">
    <source>
        <dbReference type="ARBA" id="ARBA00023172"/>
    </source>
</evidence>
<dbReference type="GO" id="GO:0051301">
    <property type="term" value="P:cell division"/>
    <property type="evidence" value="ECO:0007669"/>
    <property type="project" value="UniProtKB-KW"/>
</dbReference>
<dbReference type="GO" id="GO:0007059">
    <property type="term" value="P:chromosome segregation"/>
    <property type="evidence" value="ECO:0007669"/>
    <property type="project" value="UniProtKB-KW"/>
</dbReference>
<name>A0A558HKK8_9GAMM</name>
<reference evidence="12 13" key="1">
    <citation type="submission" date="2019-07" db="EMBL/GenBank/DDBJ databases">
        <title>Diversity of Bacteria from Kongsfjorden, Arctic.</title>
        <authorList>
            <person name="Yu Y."/>
        </authorList>
    </citation>
    <scope>NUCLEOTIDE SEQUENCE [LARGE SCALE GENOMIC DNA]</scope>
    <source>
        <strain evidence="12 13">SM1923</strain>
    </source>
</reference>
<dbReference type="Gene3D" id="1.10.150.130">
    <property type="match status" value="1"/>
</dbReference>
<dbReference type="STRING" id="553385.GCA_000591415_00044"/>
<dbReference type="GO" id="GO:0015074">
    <property type="term" value="P:DNA integration"/>
    <property type="evidence" value="ECO:0007669"/>
    <property type="project" value="UniProtKB-KW"/>
</dbReference>
<dbReference type="GO" id="GO:0003677">
    <property type="term" value="F:DNA binding"/>
    <property type="evidence" value="ECO:0007669"/>
    <property type="project" value="UniProtKB-UniRule"/>
</dbReference>
<comment type="subcellular location">
    <subcellularLocation>
        <location evidence="1">Cytoplasm</location>
    </subcellularLocation>
</comment>
<dbReference type="OrthoDB" id="8610787at2"/>
<sequence length="427" mass="48957">MVYEAADNSGAGGINTLINHLEGELQKTEATSARSASSQPTLIRARTDIEAVAAWLAEYLHSAQTLRAYRKEAERLLLWLKAEGELGREATLSSLDRARLEQFESFLADPRPAQRWIGSVRARKHPEWRPFRGPLAPASRRQSLVILQGLYSWLVEAGYLSRNPFRLMRDKRRLDNRTQHVERYLERPLWDWLWERIEQQCMASAIQPSGDSTAASIMERRQHFVAERQRFLFAFAYLMAPRIAEMAAARMGDISLREGQWWWRVIGKGDKLAEIPLPPPMLEALSRWRRVRGMSDQPQALADDERMPLIPRLDGTTPLGDNQLYRLIKQTFAQAAGDMRARAEQPGDASELMARSLEKASPHWLRHTAITHQAQAGVELRFLSRSARHSRLDTTSRYLHAEDSEWQEQMARHSLGARSQAIDDHDI</sequence>
<keyword evidence="4" id="KW-0159">Chromosome partition</keyword>
<evidence type="ECO:0000256" key="8">
    <source>
        <dbReference type="ARBA" id="ARBA00023306"/>
    </source>
</evidence>
<comment type="caution">
    <text evidence="12">The sequence shown here is derived from an EMBL/GenBank/DDBJ whole genome shotgun (WGS) entry which is preliminary data.</text>
</comment>
<dbReference type="SUPFAM" id="SSF56349">
    <property type="entry name" value="DNA breaking-rejoining enzymes"/>
    <property type="match status" value="1"/>
</dbReference>
<evidence type="ECO:0000256" key="5">
    <source>
        <dbReference type="ARBA" id="ARBA00022908"/>
    </source>
</evidence>
<keyword evidence="2" id="KW-0963">Cytoplasm</keyword>
<evidence type="ECO:0000256" key="2">
    <source>
        <dbReference type="ARBA" id="ARBA00022490"/>
    </source>
</evidence>
<feature type="domain" description="Tyr recombinase" evidence="10">
    <location>
        <begin position="188"/>
        <end position="412"/>
    </location>
</feature>
<accession>A0A558HKK8</accession>
<keyword evidence="8" id="KW-0131">Cell cycle</keyword>
<keyword evidence="5" id="KW-0229">DNA integration</keyword>
<evidence type="ECO:0000259" key="10">
    <source>
        <dbReference type="PROSITE" id="PS51898"/>
    </source>
</evidence>
<keyword evidence="7" id="KW-0233">DNA recombination</keyword>
<keyword evidence="6 9" id="KW-0238">DNA-binding</keyword>
<protein>
    <submittedName>
        <fullName evidence="12">Tyrosine-type recombinase/integrase</fullName>
    </submittedName>
</protein>
<dbReference type="Proteomes" id="UP000319941">
    <property type="component" value="Unassembled WGS sequence"/>
</dbReference>
<dbReference type="AlphaFoldDB" id="A0A558HKK8"/>
<evidence type="ECO:0000256" key="3">
    <source>
        <dbReference type="ARBA" id="ARBA00022618"/>
    </source>
</evidence>
<dbReference type="PROSITE" id="PS51900">
    <property type="entry name" value="CB"/>
    <property type="match status" value="1"/>
</dbReference>
<dbReference type="EMBL" id="VNFH01000007">
    <property type="protein sequence ID" value="TVU69670.1"/>
    <property type="molecule type" value="Genomic_DNA"/>
</dbReference>
<dbReference type="PANTHER" id="PTHR30349">
    <property type="entry name" value="PHAGE INTEGRASE-RELATED"/>
    <property type="match status" value="1"/>
</dbReference>
<dbReference type="InterPro" id="IPR044068">
    <property type="entry name" value="CB"/>
</dbReference>
<dbReference type="RefSeq" id="WP_144727666.1">
    <property type="nucleotide sequence ID" value="NZ_CAWOWR010000127.1"/>
</dbReference>
<feature type="domain" description="Core-binding (CB)" evidence="11">
    <location>
        <begin position="46"/>
        <end position="155"/>
    </location>
</feature>
<evidence type="ECO:0000259" key="11">
    <source>
        <dbReference type="PROSITE" id="PS51900"/>
    </source>
</evidence>
<evidence type="ECO:0000313" key="12">
    <source>
        <dbReference type="EMBL" id="TVU69670.1"/>
    </source>
</evidence>
<dbReference type="CDD" id="cd00397">
    <property type="entry name" value="DNA_BRE_C"/>
    <property type="match status" value="1"/>
</dbReference>
<keyword evidence="3" id="KW-0132">Cell division</keyword>
<dbReference type="PROSITE" id="PS51898">
    <property type="entry name" value="TYR_RECOMBINASE"/>
    <property type="match status" value="1"/>
</dbReference>
<dbReference type="PANTHER" id="PTHR30349:SF77">
    <property type="entry name" value="TYROSINE RECOMBINASE XERC"/>
    <property type="match status" value="1"/>
</dbReference>
<dbReference type="InterPro" id="IPR013762">
    <property type="entry name" value="Integrase-like_cat_sf"/>
</dbReference>
<evidence type="ECO:0000256" key="4">
    <source>
        <dbReference type="ARBA" id="ARBA00022829"/>
    </source>
</evidence>
<proteinExistence type="predicted"/>
<evidence type="ECO:0000256" key="9">
    <source>
        <dbReference type="PROSITE-ProRule" id="PRU01248"/>
    </source>
</evidence>
<dbReference type="GO" id="GO:0005737">
    <property type="term" value="C:cytoplasm"/>
    <property type="evidence" value="ECO:0007669"/>
    <property type="project" value="UniProtKB-SubCell"/>
</dbReference>
<organism evidence="12 13">
    <name type="scientific">Cobetia crustatorum</name>
    <dbReference type="NCBI Taxonomy" id="553385"/>
    <lineage>
        <taxon>Bacteria</taxon>
        <taxon>Pseudomonadati</taxon>
        <taxon>Pseudomonadota</taxon>
        <taxon>Gammaproteobacteria</taxon>
        <taxon>Oceanospirillales</taxon>
        <taxon>Halomonadaceae</taxon>
        <taxon>Cobetia</taxon>
    </lineage>
</organism>
<dbReference type="InterPro" id="IPR011010">
    <property type="entry name" value="DNA_brk_join_enz"/>
</dbReference>
<evidence type="ECO:0000256" key="6">
    <source>
        <dbReference type="ARBA" id="ARBA00023125"/>
    </source>
</evidence>
<dbReference type="Pfam" id="PF00589">
    <property type="entry name" value="Phage_integrase"/>
    <property type="match status" value="1"/>
</dbReference>
<keyword evidence="13" id="KW-1185">Reference proteome</keyword>
<gene>
    <name evidence="12" type="ORF">FQP86_11225</name>
</gene>
<dbReference type="InterPro" id="IPR050090">
    <property type="entry name" value="Tyrosine_recombinase_XerCD"/>
</dbReference>
<dbReference type="InterPro" id="IPR010998">
    <property type="entry name" value="Integrase_recombinase_N"/>
</dbReference>